<comment type="catalytic activity">
    <reaction evidence="7 9">
        <text>L-arginyl-[protein] + NAD(+) = N(omega)-(ADP-D-ribosyl)-L-arginyl-[protein] + nicotinamide + H(+)</text>
        <dbReference type="Rhea" id="RHEA:19149"/>
        <dbReference type="Rhea" id="RHEA-COMP:10532"/>
        <dbReference type="Rhea" id="RHEA-COMP:15087"/>
        <dbReference type="ChEBI" id="CHEBI:15378"/>
        <dbReference type="ChEBI" id="CHEBI:17154"/>
        <dbReference type="ChEBI" id="CHEBI:29965"/>
        <dbReference type="ChEBI" id="CHEBI:57540"/>
        <dbReference type="ChEBI" id="CHEBI:142554"/>
        <dbReference type="EC" id="2.4.2.31"/>
    </reaction>
</comment>
<dbReference type="GO" id="GO:0016779">
    <property type="term" value="F:nucleotidyltransferase activity"/>
    <property type="evidence" value="ECO:0007669"/>
    <property type="project" value="UniProtKB-KW"/>
</dbReference>
<gene>
    <name evidence="11" type="ORF">HFQ381_LOCUS19432</name>
    <name evidence="10" type="ORF">LUA448_LOCUS7531</name>
</gene>
<evidence type="ECO:0000256" key="2">
    <source>
        <dbReference type="ARBA" id="ARBA00022676"/>
    </source>
</evidence>
<dbReference type="PROSITE" id="PS51996">
    <property type="entry name" value="TR_MART"/>
    <property type="match status" value="1"/>
</dbReference>
<evidence type="ECO:0000256" key="5">
    <source>
        <dbReference type="ARBA" id="ARBA00022737"/>
    </source>
</evidence>
<dbReference type="PANTHER" id="PTHR45641">
    <property type="entry name" value="TETRATRICOPEPTIDE REPEAT PROTEIN (AFU_ORTHOLOGUE AFUA_6G03870)"/>
    <property type="match status" value="1"/>
</dbReference>
<keyword evidence="5" id="KW-0677">Repeat</keyword>
<keyword evidence="9" id="KW-0521">NADP</keyword>
<dbReference type="Proteomes" id="UP000663833">
    <property type="component" value="Unassembled WGS sequence"/>
</dbReference>
<comment type="similarity">
    <text evidence="1 9">Belongs to the Arg-specific ADP-ribosyltransferase family.</text>
</comment>
<dbReference type="SUPFAM" id="SSF56399">
    <property type="entry name" value="ADP-ribosylation"/>
    <property type="match status" value="1"/>
</dbReference>
<keyword evidence="4" id="KW-0548">Nucleotidyltransferase</keyword>
<reference evidence="10" key="1">
    <citation type="submission" date="2021-02" db="EMBL/GenBank/DDBJ databases">
        <authorList>
            <person name="Nowell W R."/>
        </authorList>
    </citation>
    <scope>NUCLEOTIDE SEQUENCE</scope>
</reference>
<dbReference type="Gene3D" id="1.25.40.10">
    <property type="entry name" value="Tetratricopeptide repeat domain"/>
    <property type="match status" value="2"/>
</dbReference>
<keyword evidence="2 9" id="KW-0328">Glycosyltransferase</keyword>
<dbReference type="Pfam" id="PF13424">
    <property type="entry name" value="TPR_12"/>
    <property type="match status" value="2"/>
</dbReference>
<sequence length="554" mass="63780">MAVTSLTTSSRLRFRRECNDGSQSIEISIFVRPENSSSMINGDFLWFQLFVEVLLRMIDDEKAKQELIDRSLLEYQNDTVEQRKIHEFASNYISSDAIKWYTRDSFVYRMVNKALRQQDLGTLYAFRRLIIDIHQQLQNLHKQATSTQLIQHFYRGQLLSHQELDQFQQNIGNFVSMNSFLSTSIDRQMAAAFVGEQDDLCNVLFDLRVNPKLSGTKPFADVTLLSYYRDEEEVLFMLGAIFRICAVTFDSQVNIWTIELELCNDDNNELKPSFDSLKENIDDETNLYELGRIFWNMKHLDASERCFKELLQQQHSNVHIIPGCYLHLGNIATDRGQYNEAVAYHRHALELKQQVLPNDHPHLPYSENSLGEALRQSGKFDEALIHYQKALNLWRQQYNGGDHENVAMCLHNIGTIHGERDELAEALTCFLQALQIMDRCLPNIHPKIARTLKNIGSVFGLLGQIEPALRAFKRALAIQRQCLPSNHQDLADTLRDIGIYYVNTGDLSQALNYYEQARFILEQTLTISHPSYVQIQSDIAEVQLALATSSISGN</sequence>
<dbReference type="GO" id="GO:0106274">
    <property type="term" value="F:NAD+-protein-arginine ADP-ribosyltransferase activity"/>
    <property type="evidence" value="ECO:0007669"/>
    <property type="project" value="UniProtKB-EC"/>
</dbReference>
<dbReference type="PANTHER" id="PTHR45641:SF19">
    <property type="entry name" value="NEPHROCYSTIN-3"/>
    <property type="match status" value="1"/>
</dbReference>
<evidence type="ECO:0000256" key="1">
    <source>
        <dbReference type="ARBA" id="ARBA00009558"/>
    </source>
</evidence>
<dbReference type="SMART" id="SM00028">
    <property type="entry name" value="TPR"/>
    <property type="match status" value="6"/>
</dbReference>
<protein>
    <recommendedName>
        <fullName evidence="9">NAD(P)(+)--arginine ADP-ribosyltransferase</fullName>
        <ecNumber evidence="9">2.4.2.31</ecNumber>
    </recommendedName>
    <alternativeName>
        <fullName evidence="9">Mono(ADP-ribosyl)transferase</fullName>
    </alternativeName>
</protein>
<evidence type="ECO:0000256" key="8">
    <source>
        <dbReference type="PROSITE-ProRule" id="PRU00339"/>
    </source>
</evidence>
<organism evidence="10 12">
    <name type="scientific">Rotaria socialis</name>
    <dbReference type="NCBI Taxonomy" id="392032"/>
    <lineage>
        <taxon>Eukaryota</taxon>
        <taxon>Metazoa</taxon>
        <taxon>Spiralia</taxon>
        <taxon>Gnathifera</taxon>
        <taxon>Rotifera</taxon>
        <taxon>Eurotatoria</taxon>
        <taxon>Bdelloidea</taxon>
        <taxon>Philodinida</taxon>
        <taxon>Philodinidae</taxon>
        <taxon>Rotaria</taxon>
    </lineage>
</organism>
<dbReference type="InterPro" id="IPR011990">
    <property type="entry name" value="TPR-like_helical_dom_sf"/>
</dbReference>
<dbReference type="Proteomes" id="UP000663851">
    <property type="component" value="Unassembled WGS sequence"/>
</dbReference>
<comment type="caution">
    <text evidence="10">The sequence shown here is derived from an EMBL/GenBank/DDBJ whole genome shotgun (WGS) entry which is preliminary data.</text>
</comment>
<feature type="repeat" description="TPR" evidence="8">
    <location>
        <begin position="449"/>
        <end position="482"/>
    </location>
</feature>
<dbReference type="EMBL" id="CAJOBO010001576">
    <property type="protein sequence ID" value="CAF4391448.1"/>
    <property type="molecule type" value="Genomic_DNA"/>
</dbReference>
<evidence type="ECO:0000256" key="9">
    <source>
        <dbReference type="RuleBase" id="RU361228"/>
    </source>
</evidence>
<feature type="repeat" description="TPR" evidence="8">
    <location>
        <begin position="491"/>
        <end position="524"/>
    </location>
</feature>
<dbReference type="EMBL" id="CAJNYD010000756">
    <property type="protein sequence ID" value="CAF3294829.1"/>
    <property type="molecule type" value="Genomic_DNA"/>
</dbReference>
<dbReference type="Pfam" id="PF13374">
    <property type="entry name" value="TPR_10"/>
    <property type="match status" value="1"/>
</dbReference>
<dbReference type="Gene3D" id="3.90.176.10">
    <property type="entry name" value="Toxin ADP-ribosyltransferase, Chain A, domain 1"/>
    <property type="match status" value="1"/>
</dbReference>
<feature type="repeat" description="TPR" evidence="8">
    <location>
        <begin position="364"/>
        <end position="397"/>
    </location>
</feature>
<dbReference type="PROSITE" id="PS50005">
    <property type="entry name" value="TPR"/>
    <property type="match status" value="4"/>
</dbReference>
<keyword evidence="6 8" id="KW-0802">TPR repeat</keyword>
<evidence type="ECO:0000256" key="7">
    <source>
        <dbReference type="ARBA" id="ARBA00047597"/>
    </source>
</evidence>
<keyword evidence="9" id="KW-0520">NAD</keyword>
<proteinExistence type="inferred from homology"/>
<evidence type="ECO:0000313" key="10">
    <source>
        <dbReference type="EMBL" id="CAF3294829.1"/>
    </source>
</evidence>
<keyword evidence="3 9" id="KW-0808">Transferase</keyword>
<evidence type="ECO:0000313" key="11">
    <source>
        <dbReference type="EMBL" id="CAF4391448.1"/>
    </source>
</evidence>
<evidence type="ECO:0000256" key="3">
    <source>
        <dbReference type="ARBA" id="ARBA00022679"/>
    </source>
</evidence>
<dbReference type="EC" id="2.4.2.31" evidence="9"/>
<accession>A0A817SKJ1</accession>
<feature type="repeat" description="TPR" evidence="8">
    <location>
        <begin position="322"/>
        <end position="355"/>
    </location>
</feature>
<name>A0A817SKJ1_9BILA</name>
<evidence type="ECO:0000313" key="12">
    <source>
        <dbReference type="Proteomes" id="UP000663833"/>
    </source>
</evidence>
<dbReference type="InterPro" id="IPR000768">
    <property type="entry name" value="ART"/>
</dbReference>
<dbReference type="SUPFAM" id="SSF48452">
    <property type="entry name" value="TPR-like"/>
    <property type="match status" value="2"/>
</dbReference>
<dbReference type="InterPro" id="IPR019734">
    <property type="entry name" value="TPR_rpt"/>
</dbReference>
<evidence type="ECO:0000256" key="4">
    <source>
        <dbReference type="ARBA" id="ARBA00022695"/>
    </source>
</evidence>
<evidence type="ECO:0000256" key="6">
    <source>
        <dbReference type="ARBA" id="ARBA00022803"/>
    </source>
</evidence>
<dbReference type="Pfam" id="PF01129">
    <property type="entry name" value="ART"/>
    <property type="match status" value="1"/>
</dbReference>
<dbReference type="AlphaFoldDB" id="A0A817SKJ1"/>